<feature type="domain" description="Methyltransferase" evidence="4">
    <location>
        <begin position="58"/>
        <end position="150"/>
    </location>
</feature>
<accession>A0ABT4B6E1</accession>
<dbReference type="PANTHER" id="PTHR43861:SF1">
    <property type="entry name" value="TRANS-ACONITATE 2-METHYLTRANSFERASE"/>
    <property type="match status" value="1"/>
</dbReference>
<dbReference type="GO" id="GO:0032259">
    <property type="term" value="P:methylation"/>
    <property type="evidence" value="ECO:0007669"/>
    <property type="project" value="UniProtKB-KW"/>
</dbReference>
<dbReference type="InterPro" id="IPR029063">
    <property type="entry name" value="SAM-dependent_MTases_sf"/>
</dbReference>
<dbReference type="CDD" id="cd02440">
    <property type="entry name" value="AdoMet_MTases"/>
    <property type="match status" value="1"/>
</dbReference>
<dbReference type="Gene3D" id="3.40.50.150">
    <property type="entry name" value="Vaccinia Virus protein VP39"/>
    <property type="match status" value="1"/>
</dbReference>
<evidence type="ECO:0000256" key="1">
    <source>
        <dbReference type="ARBA" id="ARBA00022603"/>
    </source>
</evidence>
<keyword evidence="6" id="KW-1185">Reference proteome</keyword>
<evidence type="ECO:0000313" key="5">
    <source>
        <dbReference type="EMBL" id="MCY1142074.1"/>
    </source>
</evidence>
<protein>
    <submittedName>
        <fullName evidence="5">Class I SAM-dependent methyltransferase</fullName>
    </submittedName>
</protein>
<comment type="caution">
    <text evidence="5">The sequence shown here is derived from an EMBL/GenBank/DDBJ whole genome shotgun (WGS) entry which is preliminary data.</text>
</comment>
<reference evidence="5" key="1">
    <citation type="submission" date="2022-11" db="EMBL/GenBank/DDBJ databases">
        <authorList>
            <person name="Somphong A."/>
            <person name="Phongsopitanun W."/>
        </authorList>
    </citation>
    <scope>NUCLEOTIDE SEQUENCE</scope>
    <source>
        <strain evidence="5">Pm04-4</strain>
    </source>
</reference>
<evidence type="ECO:0000256" key="3">
    <source>
        <dbReference type="SAM" id="MobiDB-lite"/>
    </source>
</evidence>
<proteinExistence type="predicted"/>
<organism evidence="5 6">
    <name type="scientific">Paractinoplanes pyxinae</name>
    <dbReference type="NCBI Taxonomy" id="2997416"/>
    <lineage>
        <taxon>Bacteria</taxon>
        <taxon>Bacillati</taxon>
        <taxon>Actinomycetota</taxon>
        <taxon>Actinomycetes</taxon>
        <taxon>Micromonosporales</taxon>
        <taxon>Micromonosporaceae</taxon>
        <taxon>Paractinoplanes</taxon>
    </lineage>
</organism>
<dbReference type="SUPFAM" id="SSF53335">
    <property type="entry name" value="S-adenosyl-L-methionine-dependent methyltransferases"/>
    <property type="match status" value="1"/>
</dbReference>
<gene>
    <name evidence="5" type="ORF">OWR29_29115</name>
</gene>
<dbReference type="PANTHER" id="PTHR43861">
    <property type="entry name" value="TRANS-ACONITATE 2-METHYLTRANSFERASE-RELATED"/>
    <property type="match status" value="1"/>
</dbReference>
<evidence type="ECO:0000259" key="4">
    <source>
        <dbReference type="Pfam" id="PF13649"/>
    </source>
</evidence>
<dbReference type="InterPro" id="IPR041698">
    <property type="entry name" value="Methyltransf_25"/>
</dbReference>
<evidence type="ECO:0000256" key="2">
    <source>
        <dbReference type="ARBA" id="ARBA00022679"/>
    </source>
</evidence>
<dbReference type="RefSeq" id="WP_267566457.1">
    <property type="nucleotide sequence ID" value="NZ_JAPNTZ010000010.1"/>
</dbReference>
<keyword evidence="2" id="KW-0808">Transferase</keyword>
<sequence>MSILDDQRAYYEARAGEYDEWWYRQGRYTMDPDEEQRWFADVASAERALDHFAPTGDVLEFACGTGLWTRHLARHARSVLAVDASPAVLDLNRARNLGAHVRYRQEDIFAWSPPPSAFDVVFFSYWLSHVPEDLFAPFWRKVATALRPGGRAFLIDSYHNAELPNHVQDRTLNDGREFRIVKHFWQPADLAAAVAPLGWHLTAELTPNNHIIHATATPTSAKPAPGEPASGSTAGEAV</sequence>
<dbReference type="EMBL" id="JAPNTZ010000010">
    <property type="protein sequence ID" value="MCY1142074.1"/>
    <property type="molecule type" value="Genomic_DNA"/>
</dbReference>
<evidence type="ECO:0000313" key="6">
    <source>
        <dbReference type="Proteomes" id="UP001151002"/>
    </source>
</evidence>
<keyword evidence="1 5" id="KW-0489">Methyltransferase</keyword>
<name>A0ABT4B6E1_9ACTN</name>
<dbReference type="Proteomes" id="UP001151002">
    <property type="component" value="Unassembled WGS sequence"/>
</dbReference>
<feature type="region of interest" description="Disordered" evidence="3">
    <location>
        <begin position="216"/>
        <end position="238"/>
    </location>
</feature>
<dbReference type="GO" id="GO:0008168">
    <property type="term" value="F:methyltransferase activity"/>
    <property type="evidence" value="ECO:0007669"/>
    <property type="project" value="UniProtKB-KW"/>
</dbReference>
<dbReference type="Pfam" id="PF13649">
    <property type="entry name" value="Methyltransf_25"/>
    <property type="match status" value="1"/>
</dbReference>